<protein>
    <submittedName>
        <fullName evidence="3">DUF2231 domain-containing protein</fullName>
    </submittedName>
</protein>
<evidence type="ECO:0000256" key="1">
    <source>
        <dbReference type="SAM" id="Phobius"/>
    </source>
</evidence>
<dbReference type="Proteomes" id="UP001382935">
    <property type="component" value="Chromosome"/>
</dbReference>
<evidence type="ECO:0000313" key="3">
    <source>
        <dbReference type="EMBL" id="WWM70725.1"/>
    </source>
</evidence>
<feature type="transmembrane region" description="Helical" evidence="1">
    <location>
        <begin position="113"/>
        <end position="132"/>
    </location>
</feature>
<dbReference type="InterPro" id="IPR019251">
    <property type="entry name" value="DUF2231_TM"/>
</dbReference>
<feature type="domain" description="DUF2231" evidence="2">
    <location>
        <begin position="12"/>
        <end position="132"/>
    </location>
</feature>
<evidence type="ECO:0000313" key="4">
    <source>
        <dbReference type="Proteomes" id="UP001382935"/>
    </source>
</evidence>
<sequence length="141" mass="15366">MASITAPRRVIHPVHALLLGSSFSLFLGALLADWAYSSTKEVQWINFAAWLNAGALVFAGLALAWAIIDFFRSDVGRDRNSILYVLMLLATFVIGFITALIHSKDGYATMPAGLMMSLITFLLVAASVWLGFSTLRSGARR</sequence>
<dbReference type="RefSeq" id="WP_338503733.1">
    <property type="nucleotide sequence ID" value="NZ_CP145607.1"/>
</dbReference>
<accession>A0ABZ2G4J3</accession>
<name>A0ABZ2G4J3_9SPHN</name>
<keyword evidence="1" id="KW-0472">Membrane</keyword>
<evidence type="ECO:0000259" key="2">
    <source>
        <dbReference type="Pfam" id="PF09990"/>
    </source>
</evidence>
<keyword evidence="1" id="KW-1133">Transmembrane helix</keyword>
<dbReference type="Pfam" id="PF09990">
    <property type="entry name" value="DUF2231"/>
    <property type="match status" value="1"/>
</dbReference>
<keyword evidence="4" id="KW-1185">Reference proteome</keyword>
<organism evidence="3 4">
    <name type="scientific">Sphingomonas kaistensis</name>
    <dbReference type="NCBI Taxonomy" id="298708"/>
    <lineage>
        <taxon>Bacteria</taxon>
        <taxon>Pseudomonadati</taxon>
        <taxon>Pseudomonadota</taxon>
        <taxon>Alphaproteobacteria</taxon>
        <taxon>Sphingomonadales</taxon>
        <taxon>Sphingomonadaceae</taxon>
        <taxon>Sphingomonas</taxon>
    </lineage>
</organism>
<gene>
    <name evidence="3" type="ORF">V6R86_08570</name>
</gene>
<feature type="transmembrane region" description="Helical" evidence="1">
    <location>
        <begin position="82"/>
        <end position="101"/>
    </location>
</feature>
<feature type="transmembrane region" description="Helical" evidence="1">
    <location>
        <begin position="48"/>
        <end position="70"/>
    </location>
</feature>
<dbReference type="EMBL" id="CP145607">
    <property type="protein sequence ID" value="WWM70725.1"/>
    <property type="molecule type" value="Genomic_DNA"/>
</dbReference>
<keyword evidence="1" id="KW-0812">Transmembrane</keyword>
<reference evidence="3 4" key="1">
    <citation type="submission" date="2024-02" db="EMBL/GenBank/DDBJ databases">
        <title>Full genome sequence of Sphingomonas kaistensis.</title>
        <authorList>
            <person name="Poletto B.L."/>
            <person name="Silva G."/>
            <person name="Galante D."/>
            <person name="Campos K.R."/>
            <person name="Santos M.B.N."/>
            <person name="Sacchi C.T."/>
        </authorList>
    </citation>
    <scope>NUCLEOTIDE SEQUENCE [LARGE SCALE GENOMIC DNA]</scope>
    <source>
        <strain evidence="3 4">MA4R</strain>
    </source>
</reference>
<proteinExistence type="predicted"/>